<evidence type="ECO:0000256" key="5">
    <source>
        <dbReference type="PROSITE-ProRule" id="PRU00221"/>
    </source>
</evidence>
<dbReference type="Pfam" id="PF08154">
    <property type="entry name" value="NLE"/>
    <property type="match status" value="1"/>
</dbReference>
<comment type="subcellular location">
    <subcellularLocation>
        <location evidence="1">Nucleus</location>
        <location evidence="1">Nucleolus</location>
    </subcellularLocation>
</comment>
<dbReference type="InterPro" id="IPR019775">
    <property type="entry name" value="WD40_repeat_CS"/>
</dbReference>
<evidence type="ECO:0000313" key="7">
    <source>
        <dbReference type="EMBL" id="KAL0640786.1"/>
    </source>
</evidence>
<dbReference type="Proteomes" id="UP001447188">
    <property type="component" value="Unassembled WGS sequence"/>
</dbReference>
<feature type="repeat" description="WD" evidence="5">
    <location>
        <begin position="400"/>
        <end position="441"/>
    </location>
</feature>
<keyword evidence="3" id="KW-0677">Repeat</keyword>
<organism evidence="7 8">
    <name type="scientific">Discina gigas</name>
    <dbReference type="NCBI Taxonomy" id="1032678"/>
    <lineage>
        <taxon>Eukaryota</taxon>
        <taxon>Fungi</taxon>
        <taxon>Dikarya</taxon>
        <taxon>Ascomycota</taxon>
        <taxon>Pezizomycotina</taxon>
        <taxon>Pezizomycetes</taxon>
        <taxon>Pezizales</taxon>
        <taxon>Discinaceae</taxon>
        <taxon>Discina</taxon>
    </lineage>
</organism>
<evidence type="ECO:0000256" key="1">
    <source>
        <dbReference type="ARBA" id="ARBA00004604"/>
    </source>
</evidence>
<feature type="repeat" description="WD" evidence="5">
    <location>
        <begin position="484"/>
        <end position="517"/>
    </location>
</feature>
<evidence type="ECO:0000313" key="8">
    <source>
        <dbReference type="Proteomes" id="UP001447188"/>
    </source>
</evidence>
<dbReference type="PROSITE" id="PS50294">
    <property type="entry name" value="WD_REPEATS_REGION"/>
    <property type="match status" value="7"/>
</dbReference>
<dbReference type="PRINTS" id="PR00319">
    <property type="entry name" value="GPROTEINB"/>
</dbReference>
<dbReference type="PROSITE" id="PS50082">
    <property type="entry name" value="WD_REPEATS_2"/>
    <property type="match status" value="7"/>
</dbReference>
<keyword evidence="2 5" id="KW-0853">WD repeat</keyword>
<evidence type="ECO:0000256" key="4">
    <source>
        <dbReference type="ARBA" id="ARBA00023242"/>
    </source>
</evidence>
<name>A0ABR3GXW5_9PEZI</name>
<reference evidence="7 8" key="1">
    <citation type="submission" date="2024-02" db="EMBL/GenBank/DDBJ databases">
        <title>Discinaceae phylogenomics.</title>
        <authorList>
            <person name="Dirks A.C."/>
            <person name="James T.Y."/>
        </authorList>
    </citation>
    <scope>NUCLEOTIDE SEQUENCE [LARGE SCALE GENOMIC DNA]</scope>
    <source>
        <strain evidence="7 8">ACD0624</strain>
    </source>
</reference>
<protein>
    <submittedName>
        <fullName evidence="7">Ribosome assembly</fullName>
    </submittedName>
</protein>
<feature type="repeat" description="WD" evidence="5">
    <location>
        <begin position="277"/>
        <end position="317"/>
    </location>
</feature>
<dbReference type="Pfam" id="PF00400">
    <property type="entry name" value="WD40"/>
    <property type="match status" value="7"/>
</dbReference>
<dbReference type="PROSITE" id="PS00678">
    <property type="entry name" value="WD_REPEATS_1"/>
    <property type="match status" value="2"/>
</dbReference>
<dbReference type="InterPro" id="IPR036322">
    <property type="entry name" value="WD40_repeat_dom_sf"/>
</dbReference>
<feature type="repeat" description="WD" evidence="5">
    <location>
        <begin position="442"/>
        <end position="483"/>
    </location>
</feature>
<feature type="domain" description="NLE" evidence="6">
    <location>
        <begin position="37"/>
        <end position="85"/>
    </location>
</feature>
<sequence length="517" mass="56897">MTTVLPPKSKRQKLAESKIAQAQQKIDLIPEHVPNVVVHLQAADTGTQLGGELHIPGNTTAQQLGLLVNKLLGTEDDRVPYTFSLLTSLTNVDSPIIDIANDLWTSVLKPGHKTTEDVLTLVYTPQAVFRVRAVSRCSAAIAGHGEAILATQFSPASSARMVTGSGDGTARIWDCDTETPMFTLKGHKSWVLAVGWSPDAKYIATGSMDNTVRLWDPKTGKALGDAMKGHTKWVTNIAWEPFHLQSDPATGHRFASSSKDQTIRVWNAALRRVEMTLSGHSASVTCVKWGGTGWIYSASQDKTIKIWDSKVGRMLHSLNAHAHWVNHLALSTDFVLRTAYHDHTGKPPVTDEERVANAKERYEKAATIGGELVERLVTASDDFTMYLWEPTKSTKPVARLLGHQKLVNHVTFSPDGRLIASASFDNHVKLWNARDGKFIFSLRGHVAPVYQCCFSADSRLLVSSSKDTTLKVWDVKTGKLHTDLPGHQDEVFAVDWSPDGKKVSSGGKDKAVRLWKY</sequence>
<dbReference type="PRINTS" id="PR00320">
    <property type="entry name" value="GPROTEINBRPT"/>
</dbReference>
<gene>
    <name evidence="7" type="primary">RSA4</name>
    <name evidence="7" type="ORF">Q9L58_000093</name>
</gene>
<dbReference type="InterPro" id="IPR001632">
    <property type="entry name" value="WD40_G-protein_beta-like"/>
</dbReference>
<feature type="repeat" description="WD" evidence="5">
    <location>
        <begin position="184"/>
        <end position="225"/>
    </location>
</feature>
<proteinExistence type="predicted"/>
<keyword evidence="8" id="KW-1185">Reference proteome</keyword>
<dbReference type="CDD" id="cd00200">
    <property type="entry name" value="WD40"/>
    <property type="match status" value="1"/>
</dbReference>
<dbReference type="InterPro" id="IPR001680">
    <property type="entry name" value="WD40_rpt"/>
</dbReference>
<dbReference type="EMBL" id="JBBBZM010000001">
    <property type="protein sequence ID" value="KAL0640786.1"/>
    <property type="molecule type" value="Genomic_DNA"/>
</dbReference>
<dbReference type="InterPro" id="IPR015943">
    <property type="entry name" value="WD40/YVTN_repeat-like_dom_sf"/>
</dbReference>
<dbReference type="PANTHER" id="PTHR19848:SF0">
    <property type="entry name" value="NOTCHLESS PROTEIN HOMOLOG 1"/>
    <property type="match status" value="1"/>
</dbReference>
<dbReference type="SMART" id="SM00320">
    <property type="entry name" value="WD40"/>
    <property type="match status" value="8"/>
</dbReference>
<feature type="repeat" description="WD" evidence="5">
    <location>
        <begin position="141"/>
        <end position="183"/>
    </location>
</feature>
<dbReference type="Gene3D" id="2.130.10.10">
    <property type="entry name" value="YVTN repeat-like/Quinoprotein amine dehydrogenase"/>
    <property type="match status" value="1"/>
</dbReference>
<evidence type="ECO:0000256" key="2">
    <source>
        <dbReference type="ARBA" id="ARBA00022574"/>
    </source>
</evidence>
<evidence type="ECO:0000256" key="3">
    <source>
        <dbReference type="ARBA" id="ARBA00022737"/>
    </source>
</evidence>
<dbReference type="InterPro" id="IPR012972">
    <property type="entry name" value="NLE"/>
</dbReference>
<keyword evidence="4" id="KW-0539">Nucleus</keyword>
<dbReference type="SUPFAM" id="SSF50978">
    <property type="entry name" value="WD40 repeat-like"/>
    <property type="match status" value="1"/>
</dbReference>
<dbReference type="InterPro" id="IPR020472">
    <property type="entry name" value="WD40_PAC1"/>
</dbReference>
<feature type="repeat" description="WD" evidence="5">
    <location>
        <begin position="227"/>
        <end position="267"/>
    </location>
</feature>
<dbReference type="PANTHER" id="PTHR19848">
    <property type="entry name" value="WD40 REPEAT PROTEIN"/>
    <property type="match status" value="1"/>
</dbReference>
<evidence type="ECO:0000259" key="6">
    <source>
        <dbReference type="Pfam" id="PF08154"/>
    </source>
</evidence>
<comment type="caution">
    <text evidence="7">The sequence shown here is derived from an EMBL/GenBank/DDBJ whole genome shotgun (WGS) entry which is preliminary data.</text>
</comment>
<accession>A0ABR3GXW5</accession>